<evidence type="ECO:0000313" key="3">
    <source>
        <dbReference type="Proteomes" id="UP000606922"/>
    </source>
</evidence>
<sequence>MKRTYVEVAGRTFHLAQGTDVRDTKEEVVAALRAGGGLVDFVVYGNVEVSVAVSPGVPLIFRSEEVEHDERDTGDLEEPFRPYETHNYETVL</sequence>
<reference evidence="2" key="2">
    <citation type="submission" date="2020-09" db="EMBL/GenBank/DDBJ databases">
        <authorList>
            <person name="Sun Q."/>
            <person name="Zhou Y."/>
        </authorList>
    </citation>
    <scope>NUCLEOTIDE SEQUENCE</scope>
    <source>
        <strain evidence="2">CGMCC 1.12813</strain>
    </source>
</reference>
<accession>A0A916WDW2</accession>
<reference evidence="2" key="1">
    <citation type="journal article" date="2014" name="Int. J. Syst. Evol. Microbiol.">
        <title>Complete genome sequence of Corynebacterium casei LMG S-19264T (=DSM 44701T), isolated from a smear-ripened cheese.</title>
        <authorList>
            <consortium name="US DOE Joint Genome Institute (JGI-PGF)"/>
            <person name="Walter F."/>
            <person name="Albersmeier A."/>
            <person name="Kalinowski J."/>
            <person name="Ruckert C."/>
        </authorList>
    </citation>
    <scope>NUCLEOTIDE SEQUENCE</scope>
    <source>
        <strain evidence="2">CGMCC 1.12813</strain>
    </source>
</reference>
<gene>
    <name evidence="2" type="ORF">GCM10010979_01580</name>
</gene>
<organism evidence="2 3">
    <name type="scientific">Conyzicola nivalis</name>
    <dbReference type="NCBI Taxonomy" id="1477021"/>
    <lineage>
        <taxon>Bacteria</taxon>
        <taxon>Bacillati</taxon>
        <taxon>Actinomycetota</taxon>
        <taxon>Actinomycetes</taxon>
        <taxon>Micrococcales</taxon>
        <taxon>Microbacteriaceae</taxon>
        <taxon>Conyzicola</taxon>
    </lineage>
</organism>
<keyword evidence="3" id="KW-1185">Reference proteome</keyword>
<dbReference type="AlphaFoldDB" id="A0A916WDW2"/>
<evidence type="ECO:0000313" key="2">
    <source>
        <dbReference type="EMBL" id="GGA90578.1"/>
    </source>
</evidence>
<evidence type="ECO:0000256" key="1">
    <source>
        <dbReference type="SAM" id="MobiDB-lite"/>
    </source>
</evidence>
<name>A0A916WDW2_9MICO</name>
<dbReference type="EMBL" id="BMGB01000001">
    <property type="protein sequence ID" value="GGA90578.1"/>
    <property type="molecule type" value="Genomic_DNA"/>
</dbReference>
<comment type="caution">
    <text evidence="2">The sequence shown here is derived from an EMBL/GenBank/DDBJ whole genome shotgun (WGS) entry which is preliminary data.</text>
</comment>
<proteinExistence type="predicted"/>
<dbReference type="Proteomes" id="UP000606922">
    <property type="component" value="Unassembled WGS sequence"/>
</dbReference>
<feature type="region of interest" description="Disordered" evidence="1">
    <location>
        <begin position="64"/>
        <end position="92"/>
    </location>
</feature>
<protein>
    <submittedName>
        <fullName evidence="2">Uncharacterized protein</fullName>
    </submittedName>
</protein>